<gene>
    <name evidence="3" type="ORF">GFH30_01630</name>
    <name evidence="2" type="ORF">GHJ48_01075</name>
</gene>
<dbReference type="EMBL" id="CP045650">
    <property type="protein sequence ID" value="QGA10174.1"/>
    <property type="molecule type" value="Genomic_DNA"/>
</dbReference>
<protein>
    <recommendedName>
        <fullName evidence="6">Beta-barrel assembly machine subunit BamE</fullName>
    </recommendedName>
</protein>
<reference evidence="4 5" key="1">
    <citation type="submission" date="2019-10" db="EMBL/GenBank/DDBJ databases">
        <authorList>
            <person name="Dong K."/>
        </authorList>
    </citation>
    <scope>NUCLEOTIDE SEQUENCE [LARGE SCALE GENOMIC DNA]</scope>
    <source>
        <strain evidence="3">Dk386</strain>
        <strain evidence="4">dk386</strain>
        <strain evidence="2">Dk771</strain>
        <strain evidence="5">dk771</strain>
    </source>
</reference>
<evidence type="ECO:0008006" key="6">
    <source>
        <dbReference type="Google" id="ProtNLM"/>
    </source>
</evidence>
<dbReference type="Proteomes" id="UP000480556">
    <property type="component" value="Unassembled WGS sequence"/>
</dbReference>
<evidence type="ECO:0000256" key="1">
    <source>
        <dbReference type="SAM" id="SignalP"/>
    </source>
</evidence>
<proteinExistence type="predicted"/>
<feature type="chain" id="PRO_5044623571" description="Beta-barrel assembly machine subunit BamE" evidence="1">
    <location>
        <begin position="26"/>
        <end position="131"/>
    </location>
</feature>
<dbReference type="RefSeq" id="WP_153370530.1">
    <property type="nucleotide sequence ID" value="NZ_CP045650.1"/>
</dbReference>
<evidence type="ECO:0000313" key="4">
    <source>
        <dbReference type="Proteomes" id="UP000327478"/>
    </source>
</evidence>
<organism evidence="2 5">
    <name type="scientific">Acinetobacter wanghuae</name>
    <dbReference type="NCBI Taxonomy" id="2662362"/>
    <lineage>
        <taxon>Bacteria</taxon>
        <taxon>Pseudomonadati</taxon>
        <taxon>Pseudomonadota</taxon>
        <taxon>Gammaproteobacteria</taxon>
        <taxon>Moraxellales</taxon>
        <taxon>Moraxellaceae</taxon>
        <taxon>Acinetobacter</taxon>
    </lineage>
</organism>
<sequence>MKKLLLATTFSIIALTQVGCSAVMAAKQPPKKDISVMASGMPRSAILAEIGAPISSEVKAGKRIDVFSFNQGYSTANRVSRTLLHGLADVATVGLWEIVATPAEAAFDGKKTAFEITYDDSDRVEKVIKLQ</sequence>
<name>A0A5Q0P067_9GAMM</name>
<evidence type="ECO:0000313" key="3">
    <source>
        <dbReference type="EMBL" id="QGA10174.1"/>
    </source>
</evidence>
<evidence type="ECO:0000313" key="5">
    <source>
        <dbReference type="Proteomes" id="UP000480556"/>
    </source>
</evidence>
<dbReference type="Proteomes" id="UP000327478">
    <property type="component" value="Chromosome"/>
</dbReference>
<keyword evidence="4" id="KW-1185">Reference proteome</keyword>
<dbReference type="AlphaFoldDB" id="A0A5Q0P067"/>
<accession>A0A5Q0P067</accession>
<keyword evidence="1" id="KW-0732">Signal</keyword>
<evidence type="ECO:0000313" key="2">
    <source>
        <dbReference type="EMBL" id="MQW91000.1"/>
    </source>
</evidence>
<dbReference type="EMBL" id="WITK01000001">
    <property type="protein sequence ID" value="MQW91000.1"/>
    <property type="molecule type" value="Genomic_DNA"/>
</dbReference>
<feature type="signal peptide" evidence="1">
    <location>
        <begin position="1"/>
        <end position="25"/>
    </location>
</feature>